<dbReference type="RefSeq" id="YP_009099049.1">
    <property type="nucleotide sequence ID" value="NC_025423.1"/>
</dbReference>
<dbReference type="Proteomes" id="UP000027382">
    <property type="component" value="Segment"/>
</dbReference>
<reference evidence="1" key="1">
    <citation type="journal article" date="2014" name="Virology">
        <title>The odd one out: Bacillus ACT bacteriophage CP-51 exhibits unusual properties compared to related Spounavirinae W.Ph. and Bastille.</title>
        <authorList>
            <person name="Klumpp J."/>
            <person name="Schmuki M."/>
            <person name="Sozhamannan S."/>
            <person name="Beyer W."/>
            <person name="Fouts D.E."/>
            <person name="Bernbach V."/>
            <person name="Calendar R."/>
            <person name="Loessner M.J."/>
        </authorList>
    </citation>
    <scope>NUCLEOTIDE SEQUENCE [LARGE SCALE GENOMIC DNA]</scope>
</reference>
<sequence length="27" mass="3134">MERIKWQPSSIPQARVRISVTLILVLV</sequence>
<evidence type="ECO:0000313" key="2">
    <source>
        <dbReference type="Proteomes" id="UP000027382"/>
    </source>
</evidence>
<name>A0A068EMM3_9CAUD</name>
<protein>
    <submittedName>
        <fullName evidence="1">Uncharacterized protein</fullName>
    </submittedName>
</protein>
<organism evidence="1 2">
    <name type="scientific">Bacillus phage CP-51</name>
    <dbReference type="NCBI Taxonomy" id="1391188"/>
    <lineage>
        <taxon>Viruses</taxon>
        <taxon>Duplodnaviria</taxon>
        <taxon>Heunggongvirae</taxon>
        <taxon>Uroviricota</taxon>
        <taxon>Caudoviricetes</taxon>
        <taxon>Herelleviridae</taxon>
        <taxon>Spounavirinae</taxon>
        <taxon>Siminovitchvirus</taxon>
        <taxon>Siminovitchvirus CP51</taxon>
    </lineage>
</organism>
<dbReference type="EMBL" id="KF554508">
    <property type="protein sequence ID" value="AID50440.1"/>
    <property type="molecule type" value="Genomic_DNA"/>
</dbReference>
<accession>A0A068EMM3</accession>
<dbReference type="KEGG" id="vg:22276948"/>
<evidence type="ECO:0000313" key="1">
    <source>
        <dbReference type="EMBL" id="AID50440.1"/>
    </source>
</evidence>
<dbReference type="GeneID" id="22276948"/>
<proteinExistence type="predicted"/>
<keyword evidence="2" id="KW-1185">Reference proteome</keyword>